<dbReference type="Gene3D" id="1.20.120.530">
    <property type="entry name" value="GntR ligand-binding domain-like"/>
    <property type="match status" value="1"/>
</dbReference>
<proteinExistence type="predicted"/>
<keyword evidence="2" id="KW-0238">DNA-binding</keyword>
<dbReference type="AlphaFoldDB" id="A0A0M2T1G5"/>
<comment type="caution">
    <text evidence="5">The sequence shown here is derived from an EMBL/GenBank/DDBJ whole genome shotgun (WGS) entry which is preliminary data.</text>
</comment>
<feature type="domain" description="HTH gntR-type" evidence="4">
    <location>
        <begin position="1"/>
        <end position="63"/>
    </location>
</feature>
<dbReference type="InterPro" id="IPR036390">
    <property type="entry name" value="WH_DNA-bd_sf"/>
</dbReference>
<dbReference type="CDD" id="cd07377">
    <property type="entry name" value="WHTH_GntR"/>
    <property type="match status" value="1"/>
</dbReference>
<organism evidence="5 6">
    <name type="scientific">Mesobacillus campisalis</name>
    <dbReference type="NCBI Taxonomy" id="1408103"/>
    <lineage>
        <taxon>Bacteria</taxon>
        <taxon>Bacillati</taxon>
        <taxon>Bacillota</taxon>
        <taxon>Bacilli</taxon>
        <taxon>Bacillales</taxon>
        <taxon>Bacillaceae</taxon>
        <taxon>Mesobacillus</taxon>
    </lineage>
</organism>
<dbReference type="SUPFAM" id="SSF46785">
    <property type="entry name" value="Winged helix' DNA-binding domain"/>
    <property type="match status" value="1"/>
</dbReference>
<dbReference type="GO" id="GO:0003677">
    <property type="term" value="F:DNA binding"/>
    <property type="evidence" value="ECO:0007669"/>
    <property type="project" value="UniProtKB-KW"/>
</dbReference>
<dbReference type="OrthoDB" id="114741at2"/>
<evidence type="ECO:0000256" key="2">
    <source>
        <dbReference type="ARBA" id="ARBA00023125"/>
    </source>
</evidence>
<dbReference type="InterPro" id="IPR011711">
    <property type="entry name" value="GntR_C"/>
</dbReference>
<sequence>MDAYKFIKDAIILGKYVPGMRLGEETLAKELNLSRTPVREAIKQLEAEGLVVPLKRGVGVRSFTKEDIKEIYDLRSLLESYAASQAAMHRNEADLIELKTANELYEKAIHDHLQSDMASIRKIVKVNQRFHEAIVSAAKNKHLHFHISKVVVVPIVFRSFYWYSDFHLQQSLEVHKIIYKAIENKEAERARIAMHEHIFQGRDNVLNHLNDIKISHFFRGEPG</sequence>
<dbReference type="InterPro" id="IPR036388">
    <property type="entry name" value="WH-like_DNA-bd_sf"/>
</dbReference>
<dbReference type="SMART" id="SM00895">
    <property type="entry name" value="FCD"/>
    <property type="match status" value="1"/>
</dbReference>
<evidence type="ECO:0000256" key="1">
    <source>
        <dbReference type="ARBA" id="ARBA00023015"/>
    </source>
</evidence>
<dbReference type="PANTHER" id="PTHR43537:SF24">
    <property type="entry name" value="GLUCONATE OPERON TRANSCRIPTIONAL REPRESSOR"/>
    <property type="match status" value="1"/>
</dbReference>
<evidence type="ECO:0000313" key="5">
    <source>
        <dbReference type="EMBL" id="KKK39806.1"/>
    </source>
</evidence>
<name>A0A0M2T1G5_9BACI</name>
<dbReference type="GO" id="GO:0003700">
    <property type="term" value="F:DNA-binding transcription factor activity"/>
    <property type="evidence" value="ECO:0007669"/>
    <property type="project" value="InterPro"/>
</dbReference>
<keyword evidence="3" id="KW-0804">Transcription</keyword>
<dbReference type="EMBL" id="LAYY01000001">
    <property type="protein sequence ID" value="KKK39806.1"/>
    <property type="molecule type" value="Genomic_DNA"/>
</dbReference>
<dbReference type="Proteomes" id="UP000034166">
    <property type="component" value="Unassembled WGS sequence"/>
</dbReference>
<dbReference type="InterPro" id="IPR000524">
    <property type="entry name" value="Tscrpt_reg_HTH_GntR"/>
</dbReference>
<dbReference type="PRINTS" id="PR00035">
    <property type="entry name" value="HTHGNTR"/>
</dbReference>
<keyword evidence="1" id="KW-0805">Transcription regulation</keyword>
<evidence type="ECO:0000256" key="3">
    <source>
        <dbReference type="ARBA" id="ARBA00023163"/>
    </source>
</evidence>
<keyword evidence="6" id="KW-1185">Reference proteome</keyword>
<reference evidence="5 6" key="1">
    <citation type="submission" date="2015-04" db="EMBL/GenBank/DDBJ databases">
        <title>Taxonomic description and genome sequence of Bacillus campisalis sp. nov., a novel member of the genus Bacillus isolated from solar saltern.</title>
        <authorList>
            <person name="Mathan Kumar R."/>
            <person name="Kaur G."/>
            <person name="Kumar A."/>
            <person name="Singh N.K."/>
            <person name="Kaur N."/>
            <person name="Kumar N."/>
            <person name="Mayilraj S."/>
        </authorList>
    </citation>
    <scope>NUCLEOTIDE SEQUENCE [LARGE SCALE GENOMIC DNA]</scope>
    <source>
        <strain evidence="5 6">SA2-6</strain>
    </source>
</reference>
<dbReference type="PANTHER" id="PTHR43537">
    <property type="entry name" value="TRANSCRIPTIONAL REGULATOR, GNTR FAMILY"/>
    <property type="match status" value="1"/>
</dbReference>
<gene>
    <name evidence="5" type="ORF">WQ57_00460</name>
</gene>
<protein>
    <submittedName>
        <fullName evidence="5">Transcriptional regulator</fullName>
    </submittedName>
</protein>
<dbReference type="RefSeq" id="WP_046521747.1">
    <property type="nucleotide sequence ID" value="NZ_LAYY01000001.1"/>
</dbReference>
<dbReference type="SMART" id="SM00345">
    <property type="entry name" value="HTH_GNTR"/>
    <property type="match status" value="1"/>
</dbReference>
<dbReference type="Gene3D" id="1.10.10.10">
    <property type="entry name" value="Winged helix-like DNA-binding domain superfamily/Winged helix DNA-binding domain"/>
    <property type="match status" value="1"/>
</dbReference>
<accession>A0A0M2T1G5</accession>
<dbReference type="SUPFAM" id="SSF48008">
    <property type="entry name" value="GntR ligand-binding domain-like"/>
    <property type="match status" value="1"/>
</dbReference>
<evidence type="ECO:0000259" key="4">
    <source>
        <dbReference type="PROSITE" id="PS50949"/>
    </source>
</evidence>
<evidence type="ECO:0000313" key="6">
    <source>
        <dbReference type="Proteomes" id="UP000034166"/>
    </source>
</evidence>
<dbReference type="PATRIC" id="fig|1408103.3.peg.104"/>
<dbReference type="InterPro" id="IPR008920">
    <property type="entry name" value="TF_FadR/GntR_C"/>
</dbReference>
<dbReference type="Pfam" id="PF00392">
    <property type="entry name" value="GntR"/>
    <property type="match status" value="1"/>
</dbReference>
<dbReference type="PROSITE" id="PS50949">
    <property type="entry name" value="HTH_GNTR"/>
    <property type="match status" value="1"/>
</dbReference>
<dbReference type="Pfam" id="PF07729">
    <property type="entry name" value="FCD"/>
    <property type="match status" value="1"/>
</dbReference>